<feature type="compositionally biased region" description="Basic and acidic residues" evidence="1">
    <location>
        <begin position="21"/>
        <end position="33"/>
    </location>
</feature>
<dbReference type="EMBL" id="CAUWAG010000003">
    <property type="protein sequence ID" value="CAJ2500372.1"/>
    <property type="molecule type" value="Genomic_DNA"/>
</dbReference>
<keyword evidence="3" id="KW-1185">Reference proteome</keyword>
<protein>
    <submittedName>
        <fullName evidence="2">Uu.00g032250.m01.CDS01</fullName>
    </submittedName>
</protein>
<name>A0AAI8YD58_9PEZI</name>
<dbReference type="Proteomes" id="UP001295740">
    <property type="component" value="Unassembled WGS sequence"/>
</dbReference>
<gene>
    <name evidence="2" type="ORF">KHLLAP_LOCUS840</name>
</gene>
<accession>A0AAI8YD58</accession>
<comment type="caution">
    <text evidence="2">The sequence shown here is derived from an EMBL/GenBank/DDBJ whole genome shotgun (WGS) entry which is preliminary data.</text>
</comment>
<evidence type="ECO:0000313" key="3">
    <source>
        <dbReference type="Proteomes" id="UP001295740"/>
    </source>
</evidence>
<feature type="region of interest" description="Disordered" evidence="1">
    <location>
        <begin position="1"/>
        <end position="56"/>
    </location>
</feature>
<sequence length="56" mass="6041">MADPVYEMADSSISDPMSSKMEAKKPKLVDKLHLQSSGPPATMDATKSPPFSSSRE</sequence>
<proteinExistence type="predicted"/>
<evidence type="ECO:0000256" key="1">
    <source>
        <dbReference type="SAM" id="MobiDB-lite"/>
    </source>
</evidence>
<dbReference type="AlphaFoldDB" id="A0AAI8YD58"/>
<evidence type="ECO:0000313" key="2">
    <source>
        <dbReference type="EMBL" id="CAJ2500372.1"/>
    </source>
</evidence>
<organism evidence="2 3">
    <name type="scientific">Anthostomella pinea</name>
    <dbReference type="NCBI Taxonomy" id="933095"/>
    <lineage>
        <taxon>Eukaryota</taxon>
        <taxon>Fungi</taxon>
        <taxon>Dikarya</taxon>
        <taxon>Ascomycota</taxon>
        <taxon>Pezizomycotina</taxon>
        <taxon>Sordariomycetes</taxon>
        <taxon>Xylariomycetidae</taxon>
        <taxon>Xylariales</taxon>
        <taxon>Xylariaceae</taxon>
        <taxon>Anthostomella</taxon>
    </lineage>
</organism>
<reference evidence="2" key="1">
    <citation type="submission" date="2023-10" db="EMBL/GenBank/DDBJ databases">
        <authorList>
            <person name="Hackl T."/>
        </authorList>
    </citation>
    <scope>NUCLEOTIDE SEQUENCE</scope>
</reference>